<dbReference type="EMBL" id="JBHSCR010000014">
    <property type="protein sequence ID" value="MFC4348742.1"/>
    <property type="molecule type" value="Genomic_DNA"/>
</dbReference>
<comment type="caution">
    <text evidence="1">The sequence shown here is derived from an EMBL/GenBank/DDBJ whole genome shotgun (WGS) entry which is preliminary data.</text>
</comment>
<sequence>MTKMLHMMPVTPGTRREGMDAVGVIAGVELARHTDGRLPEISRRMRRMERQRRLN</sequence>
<reference evidence="2" key="1">
    <citation type="journal article" date="2019" name="Int. J. Syst. Evol. Microbiol.">
        <title>The Global Catalogue of Microorganisms (GCM) 10K type strain sequencing project: providing services to taxonomists for standard genome sequencing and annotation.</title>
        <authorList>
            <consortium name="The Broad Institute Genomics Platform"/>
            <consortium name="The Broad Institute Genome Sequencing Center for Infectious Disease"/>
            <person name="Wu L."/>
            <person name="Ma J."/>
        </authorList>
    </citation>
    <scope>NUCLEOTIDE SEQUENCE [LARGE SCALE GENOMIC DNA]</scope>
    <source>
        <strain evidence="2">CGMCC 1.15304</strain>
    </source>
</reference>
<keyword evidence="2" id="KW-1185">Reference proteome</keyword>
<proteinExistence type="predicted"/>
<evidence type="ECO:0000313" key="2">
    <source>
        <dbReference type="Proteomes" id="UP001595776"/>
    </source>
</evidence>
<evidence type="ECO:0000313" key="1">
    <source>
        <dbReference type="EMBL" id="MFC4348742.1"/>
    </source>
</evidence>
<dbReference type="Proteomes" id="UP001595776">
    <property type="component" value="Unassembled WGS sequence"/>
</dbReference>
<name>A0ABV8UC16_9PROT</name>
<protein>
    <submittedName>
        <fullName evidence="1">Uncharacterized protein</fullName>
    </submittedName>
</protein>
<dbReference type="RefSeq" id="WP_156431836.1">
    <property type="nucleotide sequence ID" value="NZ_JBHSCR010000014.1"/>
</dbReference>
<accession>A0ABV8UC16</accession>
<organism evidence="1 2">
    <name type="scientific">Kordiimonas lipolytica</name>
    <dbReference type="NCBI Taxonomy" id="1662421"/>
    <lineage>
        <taxon>Bacteria</taxon>
        <taxon>Pseudomonadati</taxon>
        <taxon>Pseudomonadota</taxon>
        <taxon>Alphaproteobacteria</taxon>
        <taxon>Kordiimonadales</taxon>
        <taxon>Kordiimonadaceae</taxon>
        <taxon>Kordiimonas</taxon>
    </lineage>
</organism>
<gene>
    <name evidence="1" type="ORF">ACFO5Q_12890</name>
</gene>